<dbReference type="GO" id="GO:0006508">
    <property type="term" value="P:proteolysis"/>
    <property type="evidence" value="ECO:0007669"/>
    <property type="project" value="UniProtKB-KW"/>
</dbReference>
<dbReference type="PROSITE" id="PS50600">
    <property type="entry name" value="ULP_PROTEASE"/>
    <property type="match status" value="1"/>
</dbReference>
<keyword evidence="3" id="KW-0378">Hydrolase</keyword>
<dbReference type="GO" id="GO:0008234">
    <property type="term" value="F:cysteine-type peptidase activity"/>
    <property type="evidence" value="ECO:0007669"/>
    <property type="project" value="InterPro"/>
</dbReference>
<dbReference type="Proteomes" id="UP001202328">
    <property type="component" value="Unassembled WGS sequence"/>
</dbReference>
<dbReference type="SUPFAM" id="SSF54001">
    <property type="entry name" value="Cysteine proteinases"/>
    <property type="match status" value="1"/>
</dbReference>
<protein>
    <recommendedName>
        <fullName evidence="5">Ubiquitin-like protease family profile domain-containing protein</fullName>
    </recommendedName>
</protein>
<keyword evidence="2" id="KW-0645">Protease</keyword>
<keyword evidence="4" id="KW-0812">Transmembrane</keyword>
<organism evidence="6 7">
    <name type="scientific">Papaver atlanticum</name>
    <dbReference type="NCBI Taxonomy" id="357466"/>
    <lineage>
        <taxon>Eukaryota</taxon>
        <taxon>Viridiplantae</taxon>
        <taxon>Streptophyta</taxon>
        <taxon>Embryophyta</taxon>
        <taxon>Tracheophyta</taxon>
        <taxon>Spermatophyta</taxon>
        <taxon>Magnoliopsida</taxon>
        <taxon>Ranunculales</taxon>
        <taxon>Papaveraceae</taxon>
        <taxon>Papaveroideae</taxon>
        <taxon>Papaver</taxon>
    </lineage>
</organism>
<reference evidence="6" key="1">
    <citation type="submission" date="2022-04" db="EMBL/GenBank/DDBJ databases">
        <title>A functionally conserved STORR gene fusion in Papaver species that diverged 16.8 million years ago.</title>
        <authorList>
            <person name="Catania T."/>
        </authorList>
    </citation>
    <scope>NUCLEOTIDE SEQUENCE</scope>
    <source>
        <strain evidence="6">S-188037</strain>
    </source>
</reference>
<dbReference type="InterPro" id="IPR038765">
    <property type="entry name" value="Papain-like_cys_pep_sf"/>
</dbReference>
<comment type="similarity">
    <text evidence="1">Belongs to the peptidase C48 family.</text>
</comment>
<dbReference type="AlphaFoldDB" id="A0AAD4SVE7"/>
<accession>A0AAD4SVE7</accession>
<evidence type="ECO:0000256" key="2">
    <source>
        <dbReference type="ARBA" id="ARBA00022670"/>
    </source>
</evidence>
<evidence type="ECO:0000256" key="3">
    <source>
        <dbReference type="ARBA" id="ARBA00022801"/>
    </source>
</evidence>
<keyword evidence="4" id="KW-0472">Membrane</keyword>
<comment type="caution">
    <text evidence="6">The sequence shown here is derived from an EMBL/GenBank/DDBJ whole genome shotgun (WGS) entry which is preliminary data.</text>
</comment>
<name>A0AAD4SVE7_9MAGN</name>
<sequence>MIMVLLKTCREVAFHVAVIAVLEAKVFVIVLGSTLKELLFDDIVDTQAIQFYTLRRRIRAASDRQNKAPKYRNCVYFYPYAWYAVRNGIQSRIDEHVCKPLQEIRVREMEMLDYLLIPMNISMDPLHAGYHWTLLVLHVQRREWHFLNSLVSEVEDPYLLDARKMAAAVTPEINKRLTEPTLCVDVIQTACPQQGPSPDCLLFTCYFMKKYAKDNGKSIEMDSKKDGEICCEMRHKMAAKMLRPCENAIVWSAPNDDHL</sequence>
<feature type="transmembrane region" description="Helical" evidence="4">
    <location>
        <begin position="12"/>
        <end position="32"/>
    </location>
</feature>
<evidence type="ECO:0000256" key="1">
    <source>
        <dbReference type="ARBA" id="ARBA00005234"/>
    </source>
</evidence>
<evidence type="ECO:0000256" key="4">
    <source>
        <dbReference type="SAM" id="Phobius"/>
    </source>
</evidence>
<dbReference type="Gene3D" id="3.40.395.10">
    <property type="entry name" value="Adenoviral Proteinase, Chain A"/>
    <property type="match status" value="1"/>
</dbReference>
<evidence type="ECO:0000259" key="5">
    <source>
        <dbReference type="PROSITE" id="PS50600"/>
    </source>
</evidence>
<feature type="domain" description="Ubiquitin-like protease family profile" evidence="5">
    <location>
        <begin position="28"/>
        <end position="211"/>
    </location>
</feature>
<keyword evidence="7" id="KW-1185">Reference proteome</keyword>
<dbReference type="InterPro" id="IPR003653">
    <property type="entry name" value="Peptidase_C48_C"/>
</dbReference>
<evidence type="ECO:0000313" key="6">
    <source>
        <dbReference type="EMBL" id="KAI3923299.1"/>
    </source>
</evidence>
<dbReference type="EMBL" id="JAJJMB010008487">
    <property type="protein sequence ID" value="KAI3923299.1"/>
    <property type="molecule type" value="Genomic_DNA"/>
</dbReference>
<evidence type="ECO:0000313" key="7">
    <source>
        <dbReference type="Proteomes" id="UP001202328"/>
    </source>
</evidence>
<keyword evidence="4" id="KW-1133">Transmembrane helix</keyword>
<proteinExistence type="inferred from homology"/>
<dbReference type="Pfam" id="PF02902">
    <property type="entry name" value="Peptidase_C48"/>
    <property type="match status" value="1"/>
</dbReference>
<gene>
    <name evidence="6" type="ORF">MKW98_026892</name>
</gene>